<feature type="signal peptide" evidence="1">
    <location>
        <begin position="1"/>
        <end position="24"/>
    </location>
</feature>
<gene>
    <name evidence="2" type="ORF">PAXRUDRAFT_629460</name>
</gene>
<name>A0A0D0DK08_9AGAM</name>
<dbReference type="AlphaFoldDB" id="A0A0D0DK08"/>
<evidence type="ECO:0000256" key="1">
    <source>
        <dbReference type="SAM" id="SignalP"/>
    </source>
</evidence>
<keyword evidence="3" id="KW-1185">Reference proteome</keyword>
<dbReference type="InParanoid" id="A0A0D0DK08"/>
<reference evidence="3" key="2">
    <citation type="submission" date="2015-01" db="EMBL/GenBank/DDBJ databases">
        <title>Evolutionary Origins and Diversification of the Mycorrhizal Mutualists.</title>
        <authorList>
            <consortium name="DOE Joint Genome Institute"/>
            <consortium name="Mycorrhizal Genomics Consortium"/>
            <person name="Kohler A."/>
            <person name="Kuo A."/>
            <person name="Nagy L.G."/>
            <person name="Floudas D."/>
            <person name="Copeland A."/>
            <person name="Barry K.W."/>
            <person name="Cichocki N."/>
            <person name="Veneault-Fourrey C."/>
            <person name="LaButti K."/>
            <person name="Lindquist E.A."/>
            <person name="Lipzen A."/>
            <person name="Lundell T."/>
            <person name="Morin E."/>
            <person name="Murat C."/>
            <person name="Riley R."/>
            <person name="Ohm R."/>
            <person name="Sun H."/>
            <person name="Tunlid A."/>
            <person name="Henrissat B."/>
            <person name="Grigoriev I.V."/>
            <person name="Hibbett D.S."/>
            <person name="Martin F."/>
        </authorList>
    </citation>
    <scope>NUCLEOTIDE SEQUENCE [LARGE SCALE GENOMIC DNA]</scope>
    <source>
        <strain evidence="3">Ve08.2h10</strain>
    </source>
</reference>
<sequence>MRCCSHVFFSLLTSPVGQFPVACAQSTAIQGTSSASIAEPQQPQHIIEWYLLWENSVVLNGPRRFVPQTIYQPHSQGDKERYVALATLNPPIIFRAHDSLEWGVPLQTLLAKQAIRLLQGNEPAFSSIGPSVSIRMQWPGYQPYHKSISTKDYSSTRRPINISKLAKLVAKRIQLFMEIMSKRPMEIGSDQQWRVGPHHITLDDLILVSLHHISRGSWQPQIRLRR</sequence>
<evidence type="ECO:0000313" key="3">
    <source>
        <dbReference type="Proteomes" id="UP000054538"/>
    </source>
</evidence>
<reference evidence="2 3" key="1">
    <citation type="submission" date="2014-04" db="EMBL/GenBank/DDBJ databases">
        <authorList>
            <consortium name="DOE Joint Genome Institute"/>
            <person name="Kuo A."/>
            <person name="Kohler A."/>
            <person name="Jargeat P."/>
            <person name="Nagy L.G."/>
            <person name="Floudas D."/>
            <person name="Copeland A."/>
            <person name="Barry K.W."/>
            <person name="Cichocki N."/>
            <person name="Veneault-Fourrey C."/>
            <person name="LaButti K."/>
            <person name="Lindquist E.A."/>
            <person name="Lipzen A."/>
            <person name="Lundell T."/>
            <person name="Morin E."/>
            <person name="Murat C."/>
            <person name="Sun H."/>
            <person name="Tunlid A."/>
            <person name="Henrissat B."/>
            <person name="Grigoriev I.V."/>
            <person name="Hibbett D.S."/>
            <person name="Martin F."/>
            <person name="Nordberg H.P."/>
            <person name="Cantor M.N."/>
            <person name="Hua S.X."/>
        </authorList>
    </citation>
    <scope>NUCLEOTIDE SEQUENCE [LARGE SCALE GENOMIC DNA]</scope>
    <source>
        <strain evidence="2 3">Ve08.2h10</strain>
    </source>
</reference>
<evidence type="ECO:0000313" key="2">
    <source>
        <dbReference type="EMBL" id="KIK91463.1"/>
    </source>
</evidence>
<dbReference type="OrthoDB" id="3269405at2759"/>
<protein>
    <submittedName>
        <fullName evidence="2">Unplaced genomic scaffold scaffold_562, whole genome shotgun sequence</fullName>
    </submittedName>
</protein>
<dbReference type="STRING" id="930991.A0A0D0DK08"/>
<dbReference type="EMBL" id="KN825384">
    <property type="protein sequence ID" value="KIK91463.1"/>
    <property type="molecule type" value="Genomic_DNA"/>
</dbReference>
<feature type="chain" id="PRO_5002220859" evidence="1">
    <location>
        <begin position="25"/>
        <end position="226"/>
    </location>
</feature>
<accession>A0A0D0DK08</accession>
<dbReference type="HOGENOM" id="CLU_094687_0_0_1"/>
<proteinExistence type="predicted"/>
<keyword evidence="1" id="KW-0732">Signal</keyword>
<organism evidence="2 3">
    <name type="scientific">Paxillus rubicundulus Ve08.2h10</name>
    <dbReference type="NCBI Taxonomy" id="930991"/>
    <lineage>
        <taxon>Eukaryota</taxon>
        <taxon>Fungi</taxon>
        <taxon>Dikarya</taxon>
        <taxon>Basidiomycota</taxon>
        <taxon>Agaricomycotina</taxon>
        <taxon>Agaricomycetes</taxon>
        <taxon>Agaricomycetidae</taxon>
        <taxon>Boletales</taxon>
        <taxon>Paxilineae</taxon>
        <taxon>Paxillaceae</taxon>
        <taxon>Paxillus</taxon>
    </lineage>
</organism>
<dbReference type="Proteomes" id="UP000054538">
    <property type="component" value="Unassembled WGS sequence"/>
</dbReference>